<dbReference type="InterPro" id="IPR010239">
    <property type="entry name" value="CHP02001"/>
</dbReference>
<proteinExistence type="predicted"/>
<evidence type="ECO:0000313" key="2">
    <source>
        <dbReference type="Proteomes" id="UP001606302"/>
    </source>
</evidence>
<protein>
    <submittedName>
        <fullName evidence="1">TorF family putative porin</fullName>
    </submittedName>
</protein>
<organism evidence="1 2">
    <name type="scientific">Pelomonas lactea</name>
    <dbReference type="NCBI Taxonomy" id="3299030"/>
    <lineage>
        <taxon>Bacteria</taxon>
        <taxon>Pseudomonadati</taxon>
        <taxon>Pseudomonadota</taxon>
        <taxon>Betaproteobacteria</taxon>
        <taxon>Burkholderiales</taxon>
        <taxon>Sphaerotilaceae</taxon>
        <taxon>Roseateles</taxon>
    </lineage>
</organism>
<dbReference type="Proteomes" id="UP001606302">
    <property type="component" value="Unassembled WGS sequence"/>
</dbReference>
<accession>A0ABW7GK00</accession>
<dbReference type="EMBL" id="JBIGHX010000003">
    <property type="protein sequence ID" value="MFG6462182.1"/>
    <property type="molecule type" value="Genomic_DNA"/>
</dbReference>
<reference evidence="1 2" key="1">
    <citation type="submission" date="2024-08" db="EMBL/GenBank/DDBJ databases">
        <authorList>
            <person name="Lu H."/>
        </authorList>
    </citation>
    <scope>NUCLEOTIDE SEQUENCE [LARGE SCALE GENOMIC DNA]</scope>
    <source>
        <strain evidence="1 2">DXS20W</strain>
    </source>
</reference>
<evidence type="ECO:0000313" key="1">
    <source>
        <dbReference type="EMBL" id="MFG6462182.1"/>
    </source>
</evidence>
<name>A0ABW7GK00_9BURK</name>
<dbReference type="RefSeq" id="WP_394511050.1">
    <property type="nucleotide sequence ID" value="NZ_JBIGHX010000003.1"/>
</dbReference>
<gene>
    <name evidence="1" type="ORF">ACG04Q_11430</name>
</gene>
<sequence length="223" mass="23919">MLLLTGAARADVGATLSVQTDARERGVSYTGNRPGVQLGLGWDGAAGWYGGLSLARVRFDADRRGAWLRAYGGRVLELKLGLDAEAGLVLHRYEGLSRYDFAEGYVGLLGEGWSVRLHHAPDYYGSGQRTVYAEANLRWPAVAPVAALAHVGLLHSRGASRWASQPYNPRGATRVDARAGASWQWGEGLEVQLSWVSAGRGGPVMWASATRRSTVVLSLSTAL</sequence>
<keyword evidence="2" id="KW-1185">Reference proteome</keyword>
<comment type="caution">
    <text evidence="1">The sequence shown here is derived from an EMBL/GenBank/DDBJ whole genome shotgun (WGS) entry which is preliminary data.</text>
</comment>
<dbReference type="Pfam" id="PF09694">
    <property type="entry name" value="Gcw_chp"/>
    <property type="match status" value="1"/>
</dbReference>